<protein>
    <submittedName>
        <fullName evidence="3">Phosphatase PAP2 family protein</fullName>
    </submittedName>
</protein>
<dbReference type="Pfam" id="PF01569">
    <property type="entry name" value="PAP2"/>
    <property type="match status" value="1"/>
</dbReference>
<feature type="transmembrane region" description="Helical" evidence="1">
    <location>
        <begin position="91"/>
        <end position="112"/>
    </location>
</feature>
<evidence type="ECO:0000313" key="3">
    <source>
        <dbReference type="EMBL" id="MFC3908811.1"/>
    </source>
</evidence>
<feature type="domain" description="Phosphatidic acid phosphatase type 2/haloperoxidase" evidence="2">
    <location>
        <begin position="65"/>
        <end position="133"/>
    </location>
</feature>
<feature type="transmembrane region" description="Helical" evidence="1">
    <location>
        <begin position="118"/>
        <end position="136"/>
    </location>
</feature>
<keyword evidence="1" id="KW-1133">Transmembrane helix</keyword>
<evidence type="ECO:0000313" key="4">
    <source>
        <dbReference type="Proteomes" id="UP001595758"/>
    </source>
</evidence>
<organism evidence="3 4">
    <name type="scientific">Legionella dresdenensis</name>
    <dbReference type="NCBI Taxonomy" id="450200"/>
    <lineage>
        <taxon>Bacteria</taxon>
        <taxon>Pseudomonadati</taxon>
        <taxon>Pseudomonadota</taxon>
        <taxon>Gammaproteobacteria</taxon>
        <taxon>Legionellales</taxon>
        <taxon>Legionellaceae</taxon>
        <taxon>Legionella</taxon>
    </lineage>
</organism>
<reference evidence="4" key="1">
    <citation type="journal article" date="2019" name="Int. J. Syst. Evol. Microbiol.">
        <title>The Global Catalogue of Microorganisms (GCM) 10K type strain sequencing project: providing services to taxonomists for standard genome sequencing and annotation.</title>
        <authorList>
            <consortium name="The Broad Institute Genomics Platform"/>
            <consortium name="The Broad Institute Genome Sequencing Center for Infectious Disease"/>
            <person name="Wu L."/>
            <person name="Ma J."/>
        </authorList>
    </citation>
    <scope>NUCLEOTIDE SEQUENCE [LARGE SCALE GENOMIC DNA]</scope>
    <source>
        <strain evidence="4">CCUG 59858</strain>
    </source>
</reference>
<feature type="transmembrane region" description="Helical" evidence="1">
    <location>
        <begin position="141"/>
        <end position="161"/>
    </location>
</feature>
<dbReference type="InterPro" id="IPR036938">
    <property type="entry name" value="PAP2/HPO_sf"/>
</dbReference>
<evidence type="ECO:0000256" key="1">
    <source>
        <dbReference type="SAM" id="Phobius"/>
    </source>
</evidence>
<dbReference type="SUPFAM" id="SSF48317">
    <property type="entry name" value="Acid phosphatase/Vanadium-dependent haloperoxidase"/>
    <property type="match status" value="1"/>
</dbReference>
<comment type="caution">
    <text evidence="3">The sequence shown here is derived from an EMBL/GenBank/DDBJ whole genome shotgun (WGS) entry which is preliminary data.</text>
</comment>
<keyword evidence="1" id="KW-0472">Membrane</keyword>
<dbReference type="EMBL" id="JBHSAB010000014">
    <property type="protein sequence ID" value="MFC3908811.1"/>
    <property type="molecule type" value="Genomic_DNA"/>
</dbReference>
<keyword evidence="1" id="KW-0812">Transmembrane</keyword>
<dbReference type="RefSeq" id="WP_382342438.1">
    <property type="nucleotide sequence ID" value="NZ_JBHSAB010000014.1"/>
</dbReference>
<keyword evidence="4" id="KW-1185">Reference proteome</keyword>
<sequence length="197" mass="21994">MNNDTLAEFFLFFSNFPFIITLVLIGLTFRYRLFYSLACLTLFSITMNVALKNVFHIPLNPTLTGFAFPSGHMQLSTVLYGWLAWQINNRLLRIIIGFLLSGIALGLIHFGYHNLTDVLGGVAFAAIIMAGYALLLAQRPLWLFCAASIATTYNAVCYAHIPQHALIAYWLLLIFLAIPVVKLQKSNSALSRVGFVD</sequence>
<name>A0ABV8CF13_9GAMM</name>
<feature type="transmembrane region" description="Helical" evidence="1">
    <location>
        <begin position="167"/>
        <end position="183"/>
    </location>
</feature>
<dbReference type="Gene3D" id="1.20.144.10">
    <property type="entry name" value="Phosphatidic acid phosphatase type 2/haloperoxidase"/>
    <property type="match status" value="1"/>
</dbReference>
<feature type="transmembrane region" description="Helical" evidence="1">
    <location>
        <begin position="33"/>
        <end position="51"/>
    </location>
</feature>
<accession>A0ABV8CF13</accession>
<dbReference type="Proteomes" id="UP001595758">
    <property type="component" value="Unassembled WGS sequence"/>
</dbReference>
<feature type="transmembrane region" description="Helical" evidence="1">
    <location>
        <begin position="63"/>
        <end position="84"/>
    </location>
</feature>
<gene>
    <name evidence="3" type="ORF">ACFORL_06935</name>
</gene>
<proteinExistence type="predicted"/>
<feature type="transmembrane region" description="Helical" evidence="1">
    <location>
        <begin position="6"/>
        <end position="26"/>
    </location>
</feature>
<dbReference type="InterPro" id="IPR000326">
    <property type="entry name" value="PAP2/HPO"/>
</dbReference>
<evidence type="ECO:0000259" key="2">
    <source>
        <dbReference type="Pfam" id="PF01569"/>
    </source>
</evidence>